<dbReference type="PROSITE" id="PS50850">
    <property type="entry name" value="MFS"/>
    <property type="match status" value="1"/>
</dbReference>
<organism evidence="9 10">
    <name type="scientific">Wickerhamomyces pijperi</name>
    <name type="common">Yeast</name>
    <name type="synonym">Pichia pijperi</name>
    <dbReference type="NCBI Taxonomy" id="599730"/>
    <lineage>
        <taxon>Eukaryota</taxon>
        <taxon>Fungi</taxon>
        <taxon>Dikarya</taxon>
        <taxon>Ascomycota</taxon>
        <taxon>Saccharomycotina</taxon>
        <taxon>Saccharomycetes</taxon>
        <taxon>Phaffomycetales</taxon>
        <taxon>Wickerhamomycetaceae</taxon>
        <taxon>Wickerhamomyces</taxon>
    </lineage>
</organism>
<feature type="transmembrane region" description="Helical" evidence="7">
    <location>
        <begin position="174"/>
        <end position="196"/>
    </location>
</feature>
<evidence type="ECO:0000256" key="7">
    <source>
        <dbReference type="SAM" id="Phobius"/>
    </source>
</evidence>
<feature type="transmembrane region" description="Helical" evidence="7">
    <location>
        <begin position="208"/>
        <end position="230"/>
    </location>
</feature>
<feature type="transmembrane region" description="Helical" evidence="7">
    <location>
        <begin position="242"/>
        <end position="262"/>
    </location>
</feature>
<feature type="transmembrane region" description="Helical" evidence="7">
    <location>
        <begin position="80"/>
        <end position="104"/>
    </location>
</feature>
<dbReference type="AlphaFoldDB" id="A0A9P8QDK7"/>
<comment type="similarity">
    <text evidence="6">Belongs to the major facilitator superfamily. Allantoate permease family.</text>
</comment>
<comment type="subcellular location">
    <subcellularLocation>
        <location evidence="1">Membrane</location>
        <topology evidence="1">Multi-pass membrane protein</topology>
    </subcellularLocation>
</comment>
<feature type="transmembrane region" description="Helical" evidence="7">
    <location>
        <begin position="382"/>
        <end position="400"/>
    </location>
</feature>
<dbReference type="OrthoDB" id="3639251at2759"/>
<gene>
    <name evidence="9" type="ORF">WICPIJ_001422</name>
</gene>
<feature type="transmembrane region" description="Helical" evidence="7">
    <location>
        <begin position="119"/>
        <end position="141"/>
    </location>
</feature>
<evidence type="ECO:0000256" key="2">
    <source>
        <dbReference type="ARBA" id="ARBA00022448"/>
    </source>
</evidence>
<name>A0A9P8QDK7_WICPI</name>
<evidence type="ECO:0000256" key="1">
    <source>
        <dbReference type="ARBA" id="ARBA00004141"/>
    </source>
</evidence>
<evidence type="ECO:0000256" key="3">
    <source>
        <dbReference type="ARBA" id="ARBA00022692"/>
    </source>
</evidence>
<dbReference type="GO" id="GO:0016020">
    <property type="term" value="C:membrane"/>
    <property type="evidence" value="ECO:0007669"/>
    <property type="project" value="UniProtKB-SubCell"/>
</dbReference>
<evidence type="ECO:0000256" key="4">
    <source>
        <dbReference type="ARBA" id="ARBA00022989"/>
    </source>
</evidence>
<dbReference type="Proteomes" id="UP000774326">
    <property type="component" value="Unassembled WGS sequence"/>
</dbReference>
<dbReference type="InterPro" id="IPR020846">
    <property type="entry name" value="MFS_dom"/>
</dbReference>
<feature type="transmembrane region" description="Helical" evidence="7">
    <location>
        <begin position="148"/>
        <end position="168"/>
    </location>
</feature>
<dbReference type="Pfam" id="PF07690">
    <property type="entry name" value="MFS_1"/>
    <property type="match status" value="1"/>
</dbReference>
<dbReference type="InterPro" id="IPR036259">
    <property type="entry name" value="MFS_trans_sf"/>
</dbReference>
<dbReference type="GO" id="GO:0022857">
    <property type="term" value="F:transmembrane transporter activity"/>
    <property type="evidence" value="ECO:0007669"/>
    <property type="project" value="InterPro"/>
</dbReference>
<dbReference type="EMBL" id="JAEUBG010000721">
    <property type="protein sequence ID" value="KAH3687612.1"/>
    <property type="molecule type" value="Genomic_DNA"/>
</dbReference>
<feature type="transmembrane region" description="Helical" evidence="7">
    <location>
        <begin position="474"/>
        <end position="495"/>
    </location>
</feature>
<feature type="transmembrane region" description="Helical" evidence="7">
    <location>
        <begin position="406"/>
        <end position="428"/>
    </location>
</feature>
<keyword evidence="3 7" id="KW-0812">Transmembrane</keyword>
<feature type="transmembrane region" description="Helical" evidence="7">
    <location>
        <begin position="350"/>
        <end position="370"/>
    </location>
</feature>
<keyword evidence="5 7" id="KW-0472">Membrane</keyword>
<dbReference type="InterPro" id="IPR011701">
    <property type="entry name" value="MFS"/>
</dbReference>
<dbReference type="SUPFAM" id="SSF103473">
    <property type="entry name" value="MFS general substrate transporter"/>
    <property type="match status" value="1"/>
</dbReference>
<reference evidence="9" key="2">
    <citation type="submission" date="2021-01" db="EMBL/GenBank/DDBJ databases">
        <authorList>
            <person name="Schikora-Tamarit M.A."/>
        </authorList>
    </citation>
    <scope>NUCLEOTIDE SEQUENCE</scope>
    <source>
        <strain evidence="9">CBS2887</strain>
    </source>
</reference>
<comment type="caution">
    <text evidence="9">The sequence shown here is derived from an EMBL/GenBank/DDBJ whole genome shotgun (WGS) entry which is preliminary data.</text>
</comment>
<protein>
    <recommendedName>
        <fullName evidence="8">Major facilitator superfamily (MFS) profile domain-containing protein</fullName>
    </recommendedName>
</protein>
<evidence type="ECO:0000256" key="6">
    <source>
        <dbReference type="ARBA" id="ARBA00037968"/>
    </source>
</evidence>
<evidence type="ECO:0000313" key="10">
    <source>
        <dbReference type="Proteomes" id="UP000774326"/>
    </source>
</evidence>
<evidence type="ECO:0000256" key="5">
    <source>
        <dbReference type="ARBA" id="ARBA00023136"/>
    </source>
</evidence>
<feature type="domain" description="Major facilitator superfamily (MFS) profile" evidence="8">
    <location>
        <begin position="82"/>
        <end position="500"/>
    </location>
</feature>
<sequence length="522" mass="59567">MSSIDKEQTNVVSENISTQNFSTEDEQIIDKFQVPEDLIPELTQQDVDFLKINVKRQRIYQWFSSTDTPAEKKLMIKLDLLILVYLVLNAFVKTLDSAAVSYAYASGMKEALHMDGNQLTYQSSCYMAGFIFGQIPLTMLATRLPLHIFLPVMDFIWGIFTLSLFRIHNYNQLYIIRFFSGLVSSFMFPASNYILGSWYTKNNLTLRSAIYFCAYQLGGMVAGYIQAGAYKHLNGLHGIEGWQWLYILAFIITAPIALYGYWTLPGYPDNCTNNYFLSKDDIKLARLRMIREGRTSGAKFNKTNILNALKGWRFWMLVVFAIFFSQADGISSNNGLLLWLEKENYSNYQVNTITTVIPAVTIFFSLVNAVLDDHFKNAHPWIIGYVAALNLLASILLTVWDIKKGGIMFAFFLSGTADSIAAVLYSWANIICSGNSQERALTLSTMNTLGNTFSVWVPLFVWKTLDAPRYLKGYAYNIALDAMMIILLFPLTYLYKREQNLKELDELNFYESQDCEKNVSQA</sequence>
<accession>A0A9P8QDK7</accession>
<evidence type="ECO:0000313" key="9">
    <source>
        <dbReference type="EMBL" id="KAH3687612.1"/>
    </source>
</evidence>
<keyword evidence="2" id="KW-0813">Transport</keyword>
<dbReference type="PANTHER" id="PTHR43791">
    <property type="entry name" value="PERMEASE-RELATED"/>
    <property type="match status" value="1"/>
</dbReference>
<proteinExistence type="inferred from homology"/>
<keyword evidence="4 7" id="KW-1133">Transmembrane helix</keyword>
<feature type="transmembrane region" description="Helical" evidence="7">
    <location>
        <begin position="440"/>
        <end position="462"/>
    </location>
</feature>
<reference evidence="9" key="1">
    <citation type="journal article" date="2021" name="Open Biol.">
        <title>Shared evolutionary footprints suggest mitochondrial oxidative damage underlies multiple complex I losses in fungi.</title>
        <authorList>
            <person name="Schikora-Tamarit M.A."/>
            <person name="Marcet-Houben M."/>
            <person name="Nosek J."/>
            <person name="Gabaldon T."/>
        </authorList>
    </citation>
    <scope>NUCLEOTIDE SEQUENCE</scope>
    <source>
        <strain evidence="9">CBS2887</strain>
    </source>
</reference>
<evidence type="ECO:0000259" key="8">
    <source>
        <dbReference type="PROSITE" id="PS50850"/>
    </source>
</evidence>
<dbReference type="Gene3D" id="1.20.1250.20">
    <property type="entry name" value="MFS general substrate transporter like domains"/>
    <property type="match status" value="2"/>
</dbReference>
<dbReference type="FunFam" id="1.20.1250.20:FF:000065">
    <property type="entry name" value="Putative MFS pantothenate transporter"/>
    <property type="match status" value="1"/>
</dbReference>
<dbReference type="PANTHER" id="PTHR43791:SF15">
    <property type="entry name" value="TRANSPORTER SEO1-RELATED"/>
    <property type="match status" value="1"/>
</dbReference>
<keyword evidence="10" id="KW-1185">Reference proteome</keyword>
<feature type="transmembrane region" description="Helical" evidence="7">
    <location>
        <begin position="312"/>
        <end position="330"/>
    </location>
</feature>